<evidence type="ECO:0000256" key="5">
    <source>
        <dbReference type="ARBA" id="ARBA00023014"/>
    </source>
</evidence>
<keyword evidence="3" id="KW-0809">Transit peptide</keyword>
<feature type="compositionally biased region" description="Acidic residues" evidence="8">
    <location>
        <begin position="504"/>
        <end position="513"/>
    </location>
</feature>
<dbReference type="PANTHER" id="PTHR13184">
    <property type="entry name" value="37S RIBOSOMAL PROTEIN S22"/>
    <property type="match status" value="1"/>
</dbReference>
<comment type="function">
    <text evidence="7">Mitochondrial ribosome (mitoribosome) assembly factor. Binds at the interface of the head and body domains of the mitochondrial small ribosomal subunit (mt-SSU), occluding the mRNA channel and preventing compaction of the head domain towards the body. Probable inactive methyltransferase: retains the characteristic folding and ability to bind S-adenosyl-L-methionine, but it probably lost its methyltransferase activity.</text>
</comment>
<evidence type="ECO:0000256" key="2">
    <source>
        <dbReference type="ARBA" id="ARBA00022723"/>
    </source>
</evidence>
<dbReference type="InterPro" id="IPR013766">
    <property type="entry name" value="Thioredoxin_domain"/>
</dbReference>
<reference evidence="12" key="1">
    <citation type="submission" date="2019-04" db="EMBL/GenBank/DDBJ databases">
        <authorList>
            <person name="Melise S."/>
            <person name="Noan J."/>
            <person name="Okalmin O."/>
        </authorList>
    </citation>
    <scope>NUCLEOTIDE SEQUENCE</scope>
    <source>
        <strain evidence="12">FN9</strain>
    </source>
</reference>
<organism evidence="12">
    <name type="scientific">Gibberella zeae</name>
    <name type="common">Wheat head blight fungus</name>
    <name type="synonym">Fusarium graminearum</name>
    <dbReference type="NCBI Taxonomy" id="5518"/>
    <lineage>
        <taxon>Eukaryota</taxon>
        <taxon>Fungi</taxon>
        <taxon>Dikarya</taxon>
        <taxon>Ascomycota</taxon>
        <taxon>Pezizomycotina</taxon>
        <taxon>Sordariomycetes</taxon>
        <taxon>Hypocreomycetidae</taxon>
        <taxon>Hypocreales</taxon>
        <taxon>Nectriaceae</taxon>
        <taxon>Fusarium</taxon>
    </lineage>
</organism>
<evidence type="ECO:0000256" key="8">
    <source>
        <dbReference type="SAM" id="MobiDB-lite"/>
    </source>
</evidence>
<gene>
    <name evidence="12" type="ORF">FUG_LOCUS392034</name>
    <name evidence="11" type="ORF">MDCFG202_LOCUS358335</name>
</gene>
<feature type="region of interest" description="Disordered" evidence="8">
    <location>
        <begin position="230"/>
        <end position="257"/>
    </location>
</feature>
<dbReference type="Pfam" id="PF09243">
    <property type="entry name" value="Rsm22"/>
    <property type="match status" value="1"/>
</dbReference>
<dbReference type="InterPro" id="IPR017937">
    <property type="entry name" value="Thioredoxin_CS"/>
</dbReference>
<dbReference type="PRINTS" id="PR00421">
    <property type="entry name" value="THIOREDOXIN"/>
</dbReference>
<dbReference type="SUPFAM" id="SSF53335">
    <property type="entry name" value="S-adenosyl-L-methionine-dependent methyltransferases"/>
    <property type="match status" value="1"/>
</dbReference>
<comment type="subcellular location">
    <subcellularLocation>
        <location evidence="1">Mitochondrion</location>
    </subcellularLocation>
</comment>
<keyword evidence="4" id="KW-0408">Iron</keyword>
<feature type="compositionally biased region" description="Acidic residues" evidence="8">
    <location>
        <begin position="1066"/>
        <end position="1077"/>
    </location>
</feature>
<evidence type="ECO:0000256" key="9">
    <source>
        <dbReference type="SAM" id="SignalP"/>
    </source>
</evidence>
<evidence type="ECO:0000256" key="6">
    <source>
        <dbReference type="ARBA" id="ARBA00023128"/>
    </source>
</evidence>
<protein>
    <recommendedName>
        <fullName evidence="10">Thioredoxin domain-containing protein</fullName>
    </recommendedName>
</protein>
<dbReference type="Pfam" id="PF00085">
    <property type="entry name" value="Thioredoxin"/>
    <property type="match status" value="1"/>
</dbReference>
<feature type="compositionally biased region" description="Basic and acidic residues" evidence="8">
    <location>
        <begin position="1028"/>
        <end position="1045"/>
    </location>
</feature>
<dbReference type="InterPro" id="IPR015324">
    <property type="entry name" value="Ribosomal_Rsm22-like"/>
</dbReference>
<dbReference type="GO" id="GO:0006412">
    <property type="term" value="P:translation"/>
    <property type="evidence" value="ECO:0007669"/>
    <property type="project" value="InterPro"/>
</dbReference>
<dbReference type="CDD" id="cd02947">
    <property type="entry name" value="TRX_family"/>
    <property type="match status" value="1"/>
</dbReference>
<evidence type="ECO:0000256" key="3">
    <source>
        <dbReference type="ARBA" id="ARBA00022946"/>
    </source>
</evidence>
<keyword evidence="5" id="KW-0411">Iron-sulfur</keyword>
<feature type="non-terminal residue" evidence="12">
    <location>
        <position position="1"/>
    </location>
</feature>
<feature type="signal peptide" evidence="9">
    <location>
        <begin position="1"/>
        <end position="24"/>
    </location>
</feature>
<feature type="region of interest" description="Disordered" evidence="8">
    <location>
        <begin position="990"/>
        <end position="1084"/>
    </location>
</feature>
<dbReference type="GO" id="GO:0051536">
    <property type="term" value="F:iron-sulfur cluster binding"/>
    <property type="evidence" value="ECO:0007669"/>
    <property type="project" value="UniProtKB-KW"/>
</dbReference>
<dbReference type="PANTHER" id="PTHR13184:SF5">
    <property type="entry name" value="METHYLTRANSFERASE-LIKE PROTEIN 17, MITOCHONDRIAL"/>
    <property type="match status" value="1"/>
</dbReference>
<dbReference type="AlphaFoldDB" id="A0A4E9EDQ2"/>
<dbReference type="SUPFAM" id="SSF52833">
    <property type="entry name" value="Thioredoxin-like"/>
    <property type="match status" value="1"/>
</dbReference>
<dbReference type="Gene3D" id="3.40.30.10">
    <property type="entry name" value="Glutaredoxin"/>
    <property type="match status" value="1"/>
</dbReference>
<sequence>IVRLIVRQNLSAFLTACSLQLVHATPALGQRHGQQHLCDRCGLSSQLNDFNNNDIATMSGPISIGSESEWSSLLAGTNVVIADFYADWCGPCKMIAPTFEALAKEHSSPKKVAFAKINVDSQSGIARAQGVSAMPTFKIFQNGACIETIKGANPPALTAAIKNAVKLGGPVTGDVFKTPGRTLGGDARSAPLSKRWNLKGIFDALIAFFGLYFVSLLSFDPYKSAEKSPFNVHRKPTSGSSGSFGQGPGGARAPPRSSFKTLADLGKMLSARGIRNACPRCNVSSLTVSSRFYSSSTPFLRTRRISPFLKTQSNRNAAITQAFSTSRCLRQDSQSEPPASPEEIEQIVRDAKQRFRDTLPKGYLNDEEYAVYERLYGAPLRETRPEDVGIPEHADMEQTLRPDNEGTLLRELEDGEFEEITYEIPLSENVEETGETEPEADLEDPGMDQLAYQAPGYVDLVARSQREYDALKKLSDDFKISQKEQQEAENKAAAEEELAMEQLEEEQPQWPEEYDQRERPTGEAGRFHPLSIEGRFYDSPVEISLPMEELITPIRDLLQRTHIDHVKSAAETAFGGPGLPLSPATPAAKRNGNMHGVGLPADQRHMTEIEGDAFLAGFLPPAYASVMATLREVRKRAGSDWLQSKLKSGSGISVLDAGSGGAGLIAWDEIVKAEWDLLKEKGEVKGNKIPGKRSVIVGSDRLRHRTKTFLENTTFLPRLPDYEHSGEMKGERLDAGDKPQARKSYDVIVASHLFLKEEQDHYRQAVLNNLWNLLNKDGGVLIVLEKAHPRGFEAVAHVRDTVLKQFLLPQSGEPELLPEDFNPAYDREKEPGYVVAPCTNQGLCPMYQTPGKSAGRKDYCHFSQRFVRPMFYTKMLGNSSNNQGEVEFSYVAIRRGVSKEKPVTGKEAANQAFEGYENSDVKPDMQSLPRMIMPPLKRKGHVTLDLCTPEGRVERWTVSKSFSKLAYHDARKSKWGDLWALGAKTRVQRTVRAGKGPDDGGKRAGQGKKPRKVEIVMGPGGISASEKNAPRERRGRNKLDKKGRLLQEIMEAEEEEERMISKQMDEEVEAELEDESEVERRSRR</sequence>
<feature type="region of interest" description="Disordered" evidence="8">
    <location>
        <begin position="504"/>
        <end position="527"/>
    </location>
</feature>
<evidence type="ECO:0000313" key="11">
    <source>
        <dbReference type="EMBL" id="CAG1992675.1"/>
    </source>
</evidence>
<reference evidence="11" key="2">
    <citation type="submission" date="2021-03" db="EMBL/GenBank/DDBJ databases">
        <authorList>
            <person name="Alouane T."/>
            <person name="Langin T."/>
            <person name="Bonhomme L."/>
        </authorList>
    </citation>
    <scope>NUCLEOTIDE SEQUENCE</scope>
    <source>
        <strain evidence="11">MDC_Fg202</strain>
    </source>
</reference>
<evidence type="ECO:0000256" key="7">
    <source>
        <dbReference type="ARBA" id="ARBA00045681"/>
    </source>
</evidence>
<dbReference type="GO" id="GO:0046872">
    <property type="term" value="F:metal ion binding"/>
    <property type="evidence" value="ECO:0007669"/>
    <property type="project" value="UniProtKB-KW"/>
</dbReference>
<evidence type="ECO:0000256" key="4">
    <source>
        <dbReference type="ARBA" id="ARBA00023004"/>
    </source>
</evidence>
<accession>A0A4E9EDQ2</accession>
<evidence type="ECO:0000259" key="10">
    <source>
        <dbReference type="PROSITE" id="PS51352"/>
    </source>
</evidence>
<dbReference type="GO" id="GO:0005763">
    <property type="term" value="C:mitochondrial small ribosomal subunit"/>
    <property type="evidence" value="ECO:0007669"/>
    <property type="project" value="TreeGrafter"/>
</dbReference>
<evidence type="ECO:0000256" key="1">
    <source>
        <dbReference type="ARBA" id="ARBA00004173"/>
    </source>
</evidence>
<dbReference type="Proteomes" id="UP000746612">
    <property type="component" value="Unassembled WGS sequence"/>
</dbReference>
<feature type="chain" id="PRO_5041166782" description="Thioredoxin domain-containing protein" evidence="9">
    <location>
        <begin position="25"/>
        <end position="1084"/>
    </location>
</feature>
<keyword evidence="2" id="KW-0479">Metal-binding</keyword>
<keyword evidence="6" id="KW-0496">Mitochondrion</keyword>
<proteinExistence type="predicted"/>
<feature type="domain" description="Thioredoxin" evidence="10">
    <location>
        <begin position="41"/>
        <end position="166"/>
    </location>
</feature>
<dbReference type="GO" id="GO:0008168">
    <property type="term" value="F:methyltransferase activity"/>
    <property type="evidence" value="ECO:0007669"/>
    <property type="project" value="InterPro"/>
</dbReference>
<dbReference type="InterPro" id="IPR052571">
    <property type="entry name" value="Mt_RNA_Methyltransferase"/>
</dbReference>
<evidence type="ECO:0000313" key="12">
    <source>
        <dbReference type="EMBL" id="VIO60239.1"/>
    </source>
</evidence>
<keyword evidence="9" id="KW-0732">Signal</keyword>
<dbReference type="GO" id="GO:0003735">
    <property type="term" value="F:structural constituent of ribosome"/>
    <property type="evidence" value="ECO:0007669"/>
    <property type="project" value="TreeGrafter"/>
</dbReference>
<dbReference type="EMBL" id="CAAKMV010000143">
    <property type="protein sequence ID" value="VIO60239.1"/>
    <property type="molecule type" value="Genomic_DNA"/>
</dbReference>
<dbReference type="InterPro" id="IPR029063">
    <property type="entry name" value="SAM-dependent_MTases_sf"/>
</dbReference>
<name>A0A4E9EDQ2_GIBZA</name>
<dbReference type="EMBL" id="CAJPIJ010000152">
    <property type="protein sequence ID" value="CAG1992675.1"/>
    <property type="molecule type" value="Genomic_DNA"/>
</dbReference>
<dbReference type="PROSITE" id="PS51352">
    <property type="entry name" value="THIOREDOXIN_2"/>
    <property type="match status" value="1"/>
</dbReference>
<dbReference type="InterPro" id="IPR036249">
    <property type="entry name" value="Thioredoxin-like_sf"/>
</dbReference>
<dbReference type="PROSITE" id="PS00194">
    <property type="entry name" value="THIOREDOXIN_1"/>
    <property type="match status" value="1"/>
</dbReference>